<evidence type="ECO:0000313" key="10">
    <source>
        <dbReference type="Proteomes" id="UP000515124"/>
    </source>
</evidence>
<evidence type="ECO:0000256" key="1">
    <source>
        <dbReference type="ARBA" id="ARBA00000548"/>
    </source>
</evidence>
<reference evidence="11" key="1">
    <citation type="submission" date="2025-08" db="UniProtKB">
        <authorList>
            <consortium name="RefSeq"/>
        </authorList>
    </citation>
    <scope>IDENTIFICATION</scope>
</reference>
<evidence type="ECO:0000256" key="3">
    <source>
        <dbReference type="ARBA" id="ARBA00008061"/>
    </source>
</evidence>
<dbReference type="EC" id="3.2.1.1" evidence="4"/>
<evidence type="ECO:0000256" key="2">
    <source>
        <dbReference type="ARBA" id="ARBA00001913"/>
    </source>
</evidence>
<dbReference type="SUPFAM" id="SSF51445">
    <property type="entry name" value="(Trans)glycosidases"/>
    <property type="match status" value="1"/>
</dbReference>
<dbReference type="KEGG" id="pavi:110771693"/>
<comment type="similarity">
    <text evidence="3">Belongs to the glycosyl hydrolase 13 family.</text>
</comment>
<dbReference type="Gene3D" id="3.20.20.80">
    <property type="entry name" value="Glycosidases"/>
    <property type="match status" value="1"/>
</dbReference>
<proteinExistence type="inferred from homology"/>
<dbReference type="AlphaFoldDB" id="A0A6P5TX26"/>
<dbReference type="InterPro" id="IPR017853">
    <property type="entry name" value="GH"/>
</dbReference>
<feature type="domain" description="Alpha-amylase C-terminal beta-sheet" evidence="9">
    <location>
        <begin position="177"/>
        <end position="237"/>
    </location>
</feature>
<name>A0A6P5TX26_PRUAV</name>
<evidence type="ECO:0000256" key="8">
    <source>
        <dbReference type="ARBA" id="ARBA00030238"/>
    </source>
</evidence>
<dbReference type="GO" id="GO:0004556">
    <property type="term" value="F:alpha-amylase activity"/>
    <property type="evidence" value="ECO:0007669"/>
    <property type="project" value="UniProtKB-EC"/>
</dbReference>
<comment type="catalytic activity">
    <reaction evidence="1">
        <text>Endohydrolysis of (1-&gt;4)-alpha-D-glucosidic linkages in polysaccharides containing three or more (1-&gt;4)-alpha-linked D-glucose units.</text>
        <dbReference type="EC" id="3.2.1.1"/>
    </reaction>
</comment>
<evidence type="ECO:0000256" key="7">
    <source>
        <dbReference type="ARBA" id="ARBA00023295"/>
    </source>
</evidence>
<keyword evidence="10" id="KW-1185">Reference proteome</keyword>
<dbReference type="SMART" id="SM00810">
    <property type="entry name" value="Alpha-amyl_C2"/>
    <property type="match status" value="1"/>
</dbReference>
<keyword evidence="7" id="KW-0326">Glycosidase</keyword>
<evidence type="ECO:0000256" key="5">
    <source>
        <dbReference type="ARBA" id="ARBA00022801"/>
    </source>
</evidence>
<dbReference type="PANTHER" id="PTHR43447">
    <property type="entry name" value="ALPHA-AMYLASE"/>
    <property type="match status" value="1"/>
</dbReference>
<dbReference type="GO" id="GO:0005509">
    <property type="term" value="F:calcium ion binding"/>
    <property type="evidence" value="ECO:0007669"/>
    <property type="project" value="InterPro"/>
</dbReference>
<dbReference type="GeneID" id="110771693"/>
<dbReference type="InterPro" id="IPR012850">
    <property type="entry name" value="A-amylase_bs_C"/>
</dbReference>
<dbReference type="Gene3D" id="2.60.40.1180">
    <property type="entry name" value="Golgi alpha-mannosidase II"/>
    <property type="match status" value="1"/>
</dbReference>
<evidence type="ECO:0000256" key="6">
    <source>
        <dbReference type="ARBA" id="ARBA00023277"/>
    </source>
</evidence>
<protein>
    <recommendedName>
        <fullName evidence="4">alpha-amylase</fullName>
        <ecNumber evidence="4">3.2.1.1</ecNumber>
    </recommendedName>
    <alternativeName>
        <fullName evidence="8">1,4-alpha-D-glucan glucanohydrolase</fullName>
    </alternativeName>
</protein>
<accession>A0A6P5TX26</accession>
<evidence type="ECO:0000313" key="11">
    <source>
        <dbReference type="RefSeq" id="XP_021831732.1"/>
    </source>
</evidence>
<evidence type="ECO:0000259" key="9">
    <source>
        <dbReference type="SMART" id="SM00810"/>
    </source>
</evidence>
<sequence length="250" mass="27666">MNWLKTEIGFSGWRLDFVKGYSPAITKLYVTNTSPNFAVGELWNSLAYGSDGKPEYNQDAHRQELAGWVEGAGGDVTAFDFTTKGILQQAVQGELSRLKDPNGKAPGMIGLLPGKSVTFIDNHDTGSTQQKWPFPSDKVMQGYTYILTHPGIPSIFYDHFFDWGLKEEISKLIAIRSRNGIKPDSTLRILASDADLYVAAIDEKIIAKIGSRYDVGNLVPPTYQIATSGNDYAVWEKKHEVLNIICGTVE</sequence>
<dbReference type="RefSeq" id="XP_021831732.1">
    <property type="nucleotide sequence ID" value="XM_021976040.1"/>
</dbReference>
<dbReference type="Pfam" id="PF07821">
    <property type="entry name" value="Alpha-amyl_C2"/>
    <property type="match status" value="1"/>
</dbReference>
<dbReference type="InterPro" id="IPR013780">
    <property type="entry name" value="Glyco_hydro_b"/>
</dbReference>
<dbReference type="Proteomes" id="UP000515124">
    <property type="component" value="Unplaced"/>
</dbReference>
<gene>
    <name evidence="11" type="primary">LOC110771693</name>
</gene>
<organism evidence="10 11">
    <name type="scientific">Prunus avium</name>
    <name type="common">Cherry</name>
    <name type="synonym">Cerasus avium</name>
    <dbReference type="NCBI Taxonomy" id="42229"/>
    <lineage>
        <taxon>Eukaryota</taxon>
        <taxon>Viridiplantae</taxon>
        <taxon>Streptophyta</taxon>
        <taxon>Embryophyta</taxon>
        <taxon>Tracheophyta</taxon>
        <taxon>Spermatophyta</taxon>
        <taxon>Magnoliopsida</taxon>
        <taxon>eudicotyledons</taxon>
        <taxon>Gunneridae</taxon>
        <taxon>Pentapetalae</taxon>
        <taxon>rosids</taxon>
        <taxon>fabids</taxon>
        <taxon>Rosales</taxon>
        <taxon>Rosaceae</taxon>
        <taxon>Amygdaloideae</taxon>
        <taxon>Amygdaleae</taxon>
        <taxon>Prunus</taxon>
    </lineage>
</organism>
<keyword evidence="5" id="KW-0378">Hydrolase</keyword>
<keyword evidence="6" id="KW-0119">Carbohydrate metabolism</keyword>
<dbReference type="SUPFAM" id="SSF51011">
    <property type="entry name" value="Glycosyl hydrolase domain"/>
    <property type="match status" value="1"/>
</dbReference>
<evidence type="ECO:0000256" key="4">
    <source>
        <dbReference type="ARBA" id="ARBA00012595"/>
    </source>
</evidence>
<dbReference type="GO" id="GO:0005975">
    <property type="term" value="P:carbohydrate metabolic process"/>
    <property type="evidence" value="ECO:0007669"/>
    <property type="project" value="InterPro"/>
</dbReference>
<comment type="cofactor">
    <cofactor evidence="2">
        <name>Ca(2+)</name>
        <dbReference type="ChEBI" id="CHEBI:29108"/>
    </cofactor>
</comment>